<gene>
    <name evidence="1" type="ORF">PHET_03898</name>
</gene>
<dbReference type="EMBL" id="LUCH01001530">
    <property type="protein sequence ID" value="KAF5402917.1"/>
    <property type="molecule type" value="Genomic_DNA"/>
</dbReference>
<comment type="caution">
    <text evidence="1">The sequence shown here is derived from an EMBL/GenBank/DDBJ whole genome shotgun (WGS) entry which is preliminary data.</text>
</comment>
<dbReference type="Proteomes" id="UP000748531">
    <property type="component" value="Unassembled WGS sequence"/>
</dbReference>
<reference evidence="1" key="1">
    <citation type="submission" date="2019-05" db="EMBL/GenBank/DDBJ databases">
        <title>Annotation for the trematode Paragonimus heterotremus.</title>
        <authorList>
            <person name="Choi Y.-J."/>
        </authorList>
    </citation>
    <scope>NUCLEOTIDE SEQUENCE</scope>
    <source>
        <strain evidence="1">LC</strain>
    </source>
</reference>
<organism evidence="1 2">
    <name type="scientific">Paragonimus heterotremus</name>
    <dbReference type="NCBI Taxonomy" id="100268"/>
    <lineage>
        <taxon>Eukaryota</taxon>
        <taxon>Metazoa</taxon>
        <taxon>Spiralia</taxon>
        <taxon>Lophotrochozoa</taxon>
        <taxon>Platyhelminthes</taxon>
        <taxon>Trematoda</taxon>
        <taxon>Digenea</taxon>
        <taxon>Plagiorchiida</taxon>
        <taxon>Troglotremata</taxon>
        <taxon>Troglotrematidae</taxon>
        <taxon>Paragonimus</taxon>
    </lineage>
</organism>
<evidence type="ECO:0000313" key="2">
    <source>
        <dbReference type="Proteomes" id="UP000748531"/>
    </source>
</evidence>
<evidence type="ECO:0000313" key="1">
    <source>
        <dbReference type="EMBL" id="KAF5402917.1"/>
    </source>
</evidence>
<dbReference type="AlphaFoldDB" id="A0A8J4SQZ1"/>
<name>A0A8J4SQZ1_9TREM</name>
<accession>A0A8J4SQZ1</accession>
<keyword evidence="2" id="KW-1185">Reference proteome</keyword>
<sequence length="66" mass="7707">DQIEKRRQLLIKEAFDKKQEEAVYLKKQKGYQQLVDAERKAMLAEYAEYLNTFVESPACGTEYGTT</sequence>
<proteinExistence type="predicted"/>
<protein>
    <submittedName>
        <fullName evidence="1">Uncharacterized protein</fullName>
    </submittedName>
</protein>
<feature type="non-terminal residue" evidence="1">
    <location>
        <position position="1"/>
    </location>
</feature>